<proteinExistence type="predicted"/>
<comment type="caution">
    <text evidence="1">The sequence shown here is derived from an EMBL/GenBank/DDBJ whole genome shotgun (WGS) entry which is preliminary data.</text>
</comment>
<sequence length="85" mass="9314">MPTRKRYRVLRGLSYPTDPKVIRRLLAGERVPFEERRMKVVDVGVVVNDIPAVSVPGLLARGAIEAVDDGGETEVSDAKDDKPIG</sequence>
<name>A0A0F9LSA2_9ZZZZ</name>
<organism evidence="1">
    <name type="scientific">marine sediment metagenome</name>
    <dbReference type="NCBI Taxonomy" id="412755"/>
    <lineage>
        <taxon>unclassified sequences</taxon>
        <taxon>metagenomes</taxon>
        <taxon>ecological metagenomes</taxon>
    </lineage>
</organism>
<evidence type="ECO:0000313" key="1">
    <source>
        <dbReference type="EMBL" id="KKM89946.1"/>
    </source>
</evidence>
<dbReference type="AlphaFoldDB" id="A0A0F9LSA2"/>
<reference evidence="1" key="1">
    <citation type="journal article" date="2015" name="Nature">
        <title>Complex archaea that bridge the gap between prokaryotes and eukaryotes.</title>
        <authorList>
            <person name="Spang A."/>
            <person name="Saw J.H."/>
            <person name="Jorgensen S.L."/>
            <person name="Zaremba-Niedzwiedzka K."/>
            <person name="Martijn J."/>
            <person name="Lind A.E."/>
            <person name="van Eijk R."/>
            <person name="Schleper C."/>
            <person name="Guy L."/>
            <person name="Ettema T.J."/>
        </authorList>
    </citation>
    <scope>NUCLEOTIDE SEQUENCE</scope>
</reference>
<accession>A0A0F9LSA2</accession>
<gene>
    <name evidence="1" type="ORF">LCGC14_1243650</name>
</gene>
<protein>
    <submittedName>
        <fullName evidence="1">Uncharacterized protein</fullName>
    </submittedName>
</protein>
<dbReference type="EMBL" id="LAZR01006742">
    <property type="protein sequence ID" value="KKM89946.1"/>
    <property type="molecule type" value="Genomic_DNA"/>
</dbReference>